<name>A0A448ZBQ5_9STRA</name>
<reference evidence="2 3" key="1">
    <citation type="submission" date="2019-01" db="EMBL/GenBank/DDBJ databases">
        <authorList>
            <person name="Ferrante I. M."/>
        </authorList>
    </citation>
    <scope>NUCLEOTIDE SEQUENCE [LARGE SCALE GENOMIC DNA]</scope>
    <source>
        <strain evidence="2 3">B856</strain>
    </source>
</reference>
<proteinExistence type="predicted"/>
<evidence type="ECO:0000256" key="1">
    <source>
        <dbReference type="SAM" id="MobiDB-lite"/>
    </source>
</evidence>
<organism evidence="2 3">
    <name type="scientific">Pseudo-nitzschia multistriata</name>
    <dbReference type="NCBI Taxonomy" id="183589"/>
    <lineage>
        <taxon>Eukaryota</taxon>
        <taxon>Sar</taxon>
        <taxon>Stramenopiles</taxon>
        <taxon>Ochrophyta</taxon>
        <taxon>Bacillariophyta</taxon>
        <taxon>Bacillariophyceae</taxon>
        <taxon>Bacillariophycidae</taxon>
        <taxon>Bacillariales</taxon>
        <taxon>Bacillariaceae</taxon>
        <taxon>Pseudo-nitzschia</taxon>
    </lineage>
</organism>
<dbReference type="EMBL" id="CAACVS010000224">
    <property type="protein sequence ID" value="VEU39446.1"/>
    <property type="molecule type" value="Genomic_DNA"/>
</dbReference>
<sequence>MMRSSVTTTTMRRLEGAFRRQLNGSLSATSICAHHPQRGFSSARPKAKESRVAADPSGGDTEPSEKTQNRQPFVKPILEPGEWDIDRKDPYHRPKPPRNKLISAEDFANRPPVGFDNEFSSYEDSMIALSWLDTKTCRQIYSTYVDMMVRHQTDHPGRTSHEYVCRVLAQRFQITTWRAAGVVQLQHAEEQMRRNNPELLCEEQAQWAEETIMKNISDAYKSERSHPPNRGHGGQHQPFVEDPVGIHGLGEPDEISTSWAPTDDIYDLEAKLHQANARDDELAQVMIDEHVYSEDVDESTLPVQTDGVAKGLIRAHKKQQNESKNEDESLSIAYPETNGQGAKRPRWKYVAKVVNTRAMRKKGRKITSYSNNNTTNTLVEHNGELRVATVEEAKKVAWKPTRTKGNSYIYEGAQKAWLDKTINGKTEVWGKAPKTSAAAATAAAAAGVVTEEPVTPTDEASAAEDETKEEESGDDTEEQDDSEK</sequence>
<protein>
    <submittedName>
        <fullName evidence="2">Uncharacterized protein</fullName>
    </submittedName>
</protein>
<feature type="region of interest" description="Disordered" evidence="1">
    <location>
        <begin position="443"/>
        <end position="484"/>
    </location>
</feature>
<dbReference type="OrthoDB" id="44194at2759"/>
<feature type="region of interest" description="Disordered" evidence="1">
    <location>
        <begin position="34"/>
        <end position="75"/>
    </location>
</feature>
<feature type="compositionally biased region" description="Acidic residues" evidence="1">
    <location>
        <begin position="461"/>
        <end position="484"/>
    </location>
</feature>
<evidence type="ECO:0000313" key="3">
    <source>
        <dbReference type="Proteomes" id="UP000291116"/>
    </source>
</evidence>
<feature type="region of interest" description="Disordered" evidence="1">
    <location>
        <begin position="221"/>
        <end position="258"/>
    </location>
</feature>
<gene>
    <name evidence="2" type="ORF">PSNMU_V1.4_AUG-EV-PASAV3_0062950</name>
</gene>
<dbReference type="AlphaFoldDB" id="A0A448ZBQ5"/>
<evidence type="ECO:0000313" key="2">
    <source>
        <dbReference type="EMBL" id="VEU39446.1"/>
    </source>
</evidence>
<dbReference type="Proteomes" id="UP000291116">
    <property type="component" value="Unassembled WGS sequence"/>
</dbReference>
<keyword evidence="3" id="KW-1185">Reference proteome</keyword>
<accession>A0A448ZBQ5</accession>